<protein>
    <submittedName>
        <fullName evidence="2">Uncharacterized protein</fullName>
    </submittedName>
</protein>
<accession>A0A662YL60</accession>
<feature type="compositionally biased region" description="Basic and acidic residues" evidence="1">
    <location>
        <begin position="26"/>
        <end position="63"/>
    </location>
</feature>
<feature type="region of interest" description="Disordered" evidence="1">
    <location>
        <begin position="1"/>
        <end position="68"/>
    </location>
</feature>
<proteinExistence type="predicted"/>
<organism evidence="2 3">
    <name type="scientific">Acipenser ruthenus</name>
    <name type="common">Sterlet sturgeon</name>
    <dbReference type="NCBI Taxonomy" id="7906"/>
    <lineage>
        <taxon>Eukaryota</taxon>
        <taxon>Metazoa</taxon>
        <taxon>Chordata</taxon>
        <taxon>Craniata</taxon>
        <taxon>Vertebrata</taxon>
        <taxon>Euteleostomi</taxon>
        <taxon>Actinopterygii</taxon>
        <taxon>Chondrostei</taxon>
        <taxon>Acipenseriformes</taxon>
        <taxon>Acipenseridae</taxon>
        <taxon>Acipenser</taxon>
    </lineage>
</organism>
<dbReference type="Proteomes" id="UP000289886">
    <property type="component" value="Unassembled WGS sequence"/>
</dbReference>
<reference evidence="2 3" key="1">
    <citation type="submission" date="2019-01" db="EMBL/GenBank/DDBJ databases">
        <title>Draft Genome and Complete Hox-Cluster Characterization of the Sterlet Sturgeon (Acipenser ruthenus).</title>
        <authorList>
            <person name="Wei Q."/>
        </authorList>
    </citation>
    <scope>NUCLEOTIDE SEQUENCE [LARGE SCALE GENOMIC DNA]</scope>
    <source>
        <strain evidence="2">WHYD16114868_AA</strain>
        <tissue evidence="2">Blood</tissue>
    </source>
</reference>
<keyword evidence="3" id="KW-1185">Reference proteome</keyword>
<dbReference type="AlphaFoldDB" id="A0A662YL60"/>
<name>A0A662YL60_ACIRT</name>
<sequence length="195" mass="21769">MPCTTRERVPYATASERLHSAASESSSHHQEETVLRYQRESTLRCQSPRERAQRHQNPKERVQRPRPRIKLHHPRECPAPWLQHLALAKQQPGFRIAVGAVLASLCPAVWRGAVVPGGTAIQDWHRGLGLVAALEPREVAQPLKWSSHCVALKRAARTRPLLSSALATKQAATPGPGQCFLGWEAFEWGQCNFCV</sequence>
<dbReference type="EMBL" id="SCEB01001058">
    <property type="protein sequence ID" value="RXM97490.1"/>
    <property type="molecule type" value="Genomic_DNA"/>
</dbReference>
<evidence type="ECO:0000313" key="3">
    <source>
        <dbReference type="Proteomes" id="UP000289886"/>
    </source>
</evidence>
<evidence type="ECO:0000313" key="2">
    <source>
        <dbReference type="EMBL" id="RXM97490.1"/>
    </source>
</evidence>
<gene>
    <name evidence="2" type="ORF">EOD39_14344</name>
</gene>
<comment type="caution">
    <text evidence="2">The sequence shown here is derived from an EMBL/GenBank/DDBJ whole genome shotgun (WGS) entry which is preliminary data.</text>
</comment>
<evidence type="ECO:0000256" key="1">
    <source>
        <dbReference type="SAM" id="MobiDB-lite"/>
    </source>
</evidence>